<protein>
    <submittedName>
        <fullName evidence="2">Uncharacterized protein</fullName>
    </submittedName>
</protein>
<organism evidence="2 3">
    <name type="scientific">Gossypium mustelinum</name>
    <name type="common">Cotton</name>
    <name type="synonym">Gossypium caicoense</name>
    <dbReference type="NCBI Taxonomy" id="34275"/>
    <lineage>
        <taxon>Eukaryota</taxon>
        <taxon>Viridiplantae</taxon>
        <taxon>Streptophyta</taxon>
        <taxon>Embryophyta</taxon>
        <taxon>Tracheophyta</taxon>
        <taxon>Spermatophyta</taxon>
        <taxon>Magnoliopsida</taxon>
        <taxon>eudicotyledons</taxon>
        <taxon>Gunneridae</taxon>
        <taxon>Pentapetalae</taxon>
        <taxon>rosids</taxon>
        <taxon>malvids</taxon>
        <taxon>Malvales</taxon>
        <taxon>Malvaceae</taxon>
        <taxon>Malvoideae</taxon>
        <taxon>Gossypium</taxon>
    </lineage>
</organism>
<reference evidence="2 3" key="1">
    <citation type="submission" date="2019-07" db="EMBL/GenBank/DDBJ databases">
        <title>WGS assembly of Gossypium mustelinum.</title>
        <authorList>
            <person name="Chen Z.J."/>
            <person name="Sreedasyam A."/>
            <person name="Ando A."/>
            <person name="Song Q."/>
            <person name="De L."/>
            <person name="Hulse-Kemp A."/>
            <person name="Ding M."/>
            <person name="Ye W."/>
            <person name="Kirkbride R."/>
            <person name="Jenkins J."/>
            <person name="Plott C."/>
            <person name="Lovell J."/>
            <person name="Lin Y.-M."/>
            <person name="Vaughn R."/>
            <person name="Liu B."/>
            <person name="Li W."/>
            <person name="Simpson S."/>
            <person name="Scheffler B."/>
            <person name="Saski C."/>
            <person name="Grover C."/>
            <person name="Hu G."/>
            <person name="Conover J."/>
            <person name="Carlson J."/>
            <person name="Shu S."/>
            <person name="Boston L."/>
            <person name="Williams M."/>
            <person name="Peterson D."/>
            <person name="Mcgee K."/>
            <person name="Jones D."/>
            <person name="Wendel J."/>
            <person name="Stelly D."/>
            <person name="Grimwood J."/>
            <person name="Schmutz J."/>
        </authorList>
    </citation>
    <scope>NUCLEOTIDE SEQUENCE [LARGE SCALE GENOMIC DNA]</scope>
    <source>
        <strain evidence="2">1408120.09</strain>
    </source>
</reference>
<evidence type="ECO:0000256" key="1">
    <source>
        <dbReference type="SAM" id="MobiDB-lite"/>
    </source>
</evidence>
<dbReference type="Proteomes" id="UP000323597">
    <property type="component" value="Chromosome A09"/>
</dbReference>
<dbReference type="EMBL" id="CM017644">
    <property type="protein sequence ID" value="TYJ16752.1"/>
    <property type="molecule type" value="Genomic_DNA"/>
</dbReference>
<name>A0A5D2XSJ0_GOSMU</name>
<feature type="region of interest" description="Disordered" evidence="1">
    <location>
        <begin position="1"/>
        <end position="20"/>
    </location>
</feature>
<gene>
    <name evidence="2" type="ORF">E1A91_A09G004700v1</name>
</gene>
<dbReference type="AlphaFoldDB" id="A0A5D2XSJ0"/>
<evidence type="ECO:0000313" key="3">
    <source>
        <dbReference type="Proteomes" id="UP000323597"/>
    </source>
</evidence>
<evidence type="ECO:0000313" key="2">
    <source>
        <dbReference type="EMBL" id="TYJ16752.1"/>
    </source>
</evidence>
<sequence>MLFNLKSVKEGTPSSPLGTIPTTEQEFNPRVFGVQVNGDGDDRWCREWRCQRVGGRLIRGKWGWLRRCRLGLRLADGIWGYWVSELVGFWV</sequence>
<accession>A0A5D2XSJ0</accession>
<keyword evidence="3" id="KW-1185">Reference proteome</keyword>
<proteinExistence type="predicted"/>